<dbReference type="EMBL" id="QBKR01000006">
    <property type="protein sequence ID" value="PTX61855.1"/>
    <property type="molecule type" value="Genomic_DNA"/>
</dbReference>
<evidence type="ECO:0000313" key="3">
    <source>
        <dbReference type="EMBL" id="PTX61855.1"/>
    </source>
</evidence>
<evidence type="ECO:0000259" key="2">
    <source>
        <dbReference type="Pfam" id="PF13546"/>
    </source>
</evidence>
<organism evidence="3 4">
    <name type="scientific">Melghirimyces profundicolus</name>
    <dbReference type="NCBI Taxonomy" id="1242148"/>
    <lineage>
        <taxon>Bacteria</taxon>
        <taxon>Bacillati</taxon>
        <taxon>Bacillota</taxon>
        <taxon>Bacilli</taxon>
        <taxon>Bacillales</taxon>
        <taxon>Thermoactinomycetaceae</taxon>
        <taxon>Melghirimyces</taxon>
    </lineage>
</organism>
<dbReference type="Pfam" id="PF13546">
    <property type="entry name" value="DDE_5"/>
    <property type="match status" value="1"/>
</dbReference>
<gene>
    <name evidence="3" type="ORF">C8P63_106107</name>
</gene>
<name>A0A2T6C0K4_9BACL</name>
<keyword evidence="4" id="KW-1185">Reference proteome</keyword>
<comment type="caution">
    <text evidence="3">The sequence shown here is derived from an EMBL/GenBank/DDBJ whole genome shotgun (WGS) entry which is preliminary data.</text>
</comment>
<evidence type="ECO:0000313" key="4">
    <source>
        <dbReference type="Proteomes" id="UP000244240"/>
    </source>
</evidence>
<dbReference type="AlphaFoldDB" id="A0A2T6C0K4"/>
<feature type="compositionally biased region" description="Basic and acidic residues" evidence="1">
    <location>
        <begin position="121"/>
        <end position="135"/>
    </location>
</feature>
<feature type="domain" description="Transposase IS701-like DDE" evidence="2">
    <location>
        <begin position="24"/>
        <end position="90"/>
    </location>
</feature>
<reference evidence="3 4" key="1">
    <citation type="submission" date="2018-04" db="EMBL/GenBank/DDBJ databases">
        <title>Genomic Encyclopedia of Archaeal and Bacterial Type Strains, Phase II (KMG-II): from individual species to whole genera.</title>
        <authorList>
            <person name="Goeker M."/>
        </authorList>
    </citation>
    <scope>NUCLEOTIDE SEQUENCE [LARGE SCALE GENOMIC DNA]</scope>
    <source>
        <strain evidence="3 4">DSM 45787</strain>
    </source>
</reference>
<accession>A0A2T6C0K4</accession>
<protein>
    <submittedName>
        <fullName evidence="3">DDE superfamily endonuclease</fullName>
    </submittedName>
</protein>
<sequence>MDSKRIPKAIRQPVPELMEFLKPYREVFSREEPRQTLERYITGLLSDLPRKNGQTIGEYLEGISYHRIYQFLVTNRWDEQRLESIRIRQLTHSPVHTGTSSTSSEGRSQREPLDDPFEYGNTREKVVKNAHRPVD</sequence>
<proteinExistence type="predicted"/>
<evidence type="ECO:0000256" key="1">
    <source>
        <dbReference type="SAM" id="MobiDB-lite"/>
    </source>
</evidence>
<dbReference type="InterPro" id="IPR038721">
    <property type="entry name" value="IS701-like_DDE_dom"/>
</dbReference>
<dbReference type="OrthoDB" id="4954307at2"/>
<dbReference type="GO" id="GO:0004519">
    <property type="term" value="F:endonuclease activity"/>
    <property type="evidence" value="ECO:0007669"/>
    <property type="project" value="UniProtKB-KW"/>
</dbReference>
<feature type="region of interest" description="Disordered" evidence="1">
    <location>
        <begin position="89"/>
        <end position="135"/>
    </location>
</feature>
<dbReference type="Proteomes" id="UP000244240">
    <property type="component" value="Unassembled WGS sequence"/>
</dbReference>
<keyword evidence="3" id="KW-0540">Nuclease</keyword>
<keyword evidence="3" id="KW-0378">Hydrolase</keyword>
<keyword evidence="3" id="KW-0255">Endonuclease</keyword>